<dbReference type="AlphaFoldDB" id="A0A2S6C1R7"/>
<evidence type="ECO:0000313" key="2">
    <source>
        <dbReference type="EMBL" id="PPJ53672.1"/>
    </source>
</evidence>
<organism evidence="2 3">
    <name type="scientific">Cercospora berteroae</name>
    <dbReference type="NCBI Taxonomy" id="357750"/>
    <lineage>
        <taxon>Eukaryota</taxon>
        <taxon>Fungi</taxon>
        <taxon>Dikarya</taxon>
        <taxon>Ascomycota</taxon>
        <taxon>Pezizomycotina</taxon>
        <taxon>Dothideomycetes</taxon>
        <taxon>Dothideomycetidae</taxon>
        <taxon>Mycosphaerellales</taxon>
        <taxon>Mycosphaerellaceae</taxon>
        <taxon>Cercospora</taxon>
    </lineage>
</organism>
<dbReference type="STRING" id="357750.A0A2S6C1R7"/>
<comment type="caution">
    <text evidence="2">The sequence shown here is derived from an EMBL/GenBank/DDBJ whole genome shotgun (WGS) entry which is preliminary data.</text>
</comment>
<keyword evidence="1" id="KW-1133">Transmembrane helix</keyword>
<proteinExistence type="predicted"/>
<keyword evidence="1" id="KW-0472">Membrane</keyword>
<dbReference type="OrthoDB" id="1523883at2759"/>
<evidence type="ECO:0000256" key="1">
    <source>
        <dbReference type="SAM" id="Phobius"/>
    </source>
</evidence>
<evidence type="ECO:0000313" key="3">
    <source>
        <dbReference type="Proteomes" id="UP000237631"/>
    </source>
</evidence>
<keyword evidence="3" id="KW-1185">Reference proteome</keyword>
<protein>
    <submittedName>
        <fullName evidence="2">Uncharacterized protein</fullName>
    </submittedName>
</protein>
<feature type="transmembrane region" description="Helical" evidence="1">
    <location>
        <begin position="59"/>
        <end position="79"/>
    </location>
</feature>
<accession>A0A2S6C1R7</accession>
<keyword evidence="1" id="KW-0812">Transmembrane</keyword>
<sequence length="173" mass="18331">MAPQSGHVGLVLPLCTSAATVGLALYQYPVFLSFSQPHSAIAGKPLSQFWESMVKSGRALIAALALSSTLGGTLVSRWLRNHATLETGDVSKWYIAGSVLAAGHLAAVPLLAGPVQRIIAAQASAQSEEAAAEANRQEMQTWLTLHTARLLLIDLPALWCFAEGTSQAFWVGH</sequence>
<dbReference type="EMBL" id="PNEN01000577">
    <property type="protein sequence ID" value="PPJ53672.1"/>
    <property type="molecule type" value="Genomic_DNA"/>
</dbReference>
<gene>
    <name evidence="2" type="ORF">CBER1_00877</name>
</gene>
<feature type="transmembrane region" description="Helical" evidence="1">
    <location>
        <begin position="6"/>
        <end position="26"/>
    </location>
</feature>
<dbReference type="Proteomes" id="UP000237631">
    <property type="component" value="Unassembled WGS sequence"/>
</dbReference>
<name>A0A2S6C1R7_9PEZI</name>
<reference evidence="3" key="1">
    <citation type="journal article" date="2017" name="bioRxiv">
        <title>Conservation of a gene cluster reveals novel cercosporin biosynthetic mechanisms and extends production to the genus Colletotrichum.</title>
        <authorList>
            <person name="de Jonge R."/>
            <person name="Ebert M.K."/>
            <person name="Huitt-Roehl C.R."/>
            <person name="Pal P."/>
            <person name="Suttle J.C."/>
            <person name="Spanner R.E."/>
            <person name="Neubauer J.D."/>
            <person name="Jurick W.M.II."/>
            <person name="Stott K.A."/>
            <person name="Secor G.A."/>
            <person name="Thomma B.P.H.J."/>
            <person name="Van de Peer Y."/>
            <person name="Townsend C.A."/>
            <person name="Bolton M.D."/>
        </authorList>
    </citation>
    <scope>NUCLEOTIDE SEQUENCE [LARGE SCALE GENOMIC DNA]</scope>
    <source>
        <strain evidence="3">CBS538.71</strain>
    </source>
</reference>
<feature type="transmembrane region" description="Helical" evidence="1">
    <location>
        <begin position="91"/>
        <end position="112"/>
    </location>
</feature>